<protein>
    <submittedName>
        <fullName evidence="2">Uncharacterized protein</fullName>
    </submittedName>
</protein>
<organism evidence="2">
    <name type="scientific">Arion vulgaris</name>
    <dbReference type="NCBI Taxonomy" id="1028688"/>
    <lineage>
        <taxon>Eukaryota</taxon>
        <taxon>Metazoa</taxon>
        <taxon>Spiralia</taxon>
        <taxon>Lophotrochozoa</taxon>
        <taxon>Mollusca</taxon>
        <taxon>Gastropoda</taxon>
        <taxon>Heterobranchia</taxon>
        <taxon>Euthyneura</taxon>
        <taxon>Panpulmonata</taxon>
        <taxon>Eupulmonata</taxon>
        <taxon>Stylommatophora</taxon>
        <taxon>Helicina</taxon>
        <taxon>Arionoidea</taxon>
        <taxon>Arionidae</taxon>
        <taxon>Arion</taxon>
    </lineage>
</organism>
<dbReference type="AlphaFoldDB" id="A0A0B6YRE8"/>
<sequence>DLSKAKRTNSQGVYISDVKDSSLKAKDVNDEAPYLRVNNKETFAPVTQKADTLNNFVQSTSSKWVLEETRAPYITKVDDDNYINHGTLTRDASTGKTGVGESDSVSRSGDKSVDKIGDKESTRGHVFSTRDIFRGSSKSHWKTSDTAS</sequence>
<feature type="compositionally biased region" description="Basic and acidic residues" evidence="1">
    <location>
        <begin position="108"/>
        <end position="122"/>
    </location>
</feature>
<feature type="non-terminal residue" evidence="2">
    <location>
        <position position="1"/>
    </location>
</feature>
<feature type="non-terminal residue" evidence="2">
    <location>
        <position position="148"/>
    </location>
</feature>
<feature type="region of interest" description="Disordered" evidence="1">
    <location>
        <begin position="85"/>
        <end position="122"/>
    </location>
</feature>
<name>A0A0B6YRE8_9EUPU</name>
<dbReference type="EMBL" id="HACG01011486">
    <property type="protein sequence ID" value="CEK58351.1"/>
    <property type="molecule type" value="Transcribed_RNA"/>
</dbReference>
<feature type="compositionally biased region" description="Polar residues" evidence="1">
    <location>
        <begin position="85"/>
        <end position="96"/>
    </location>
</feature>
<evidence type="ECO:0000256" key="1">
    <source>
        <dbReference type="SAM" id="MobiDB-lite"/>
    </source>
</evidence>
<gene>
    <name evidence="2" type="primary">ORF32783</name>
</gene>
<proteinExistence type="predicted"/>
<evidence type="ECO:0000313" key="2">
    <source>
        <dbReference type="EMBL" id="CEK58351.1"/>
    </source>
</evidence>
<accession>A0A0B6YRE8</accession>
<reference evidence="2" key="1">
    <citation type="submission" date="2014-12" db="EMBL/GenBank/DDBJ databases">
        <title>Insight into the proteome of Arion vulgaris.</title>
        <authorList>
            <person name="Aradska J."/>
            <person name="Bulat T."/>
            <person name="Smidak R."/>
            <person name="Sarate P."/>
            <person name="Gangsoo J."/>
            <person name="Sialana F."/>
            <person name="Bilban M."/>
            <person name="Lubec G."/>
        </authorList>
    </citation>
    <scope>NUCLEOTIDE SEQUENCE</scope>
    <source>
        <tissue evidence="2">Skin</tissue>
    </source>
</reference>